<keyword evidence="1" id="KW-0645">Protease</keyword>
<dbReference type="GO" id="GO:0004190">
    <property type="term" value="F:aspartic-type endopeptidase activity"/>
    <property type="evidence" value="ECO:0007669"/>
    <property type="project" value="InterPro"/>
</dbReference>
<dbReference type="OrthoDB" id="7595324at2"/>
<dbReference type="InterPro" id="IPR021109">
    <property type="entry name" value="Peptidase_aspartic_dom_sf"/>
</dbReference>
<dbReference type="NCBIfam" id="TIGR02281">
    <property type="entry name" value="clan_AA_DTGA"/>
    <property type="match status" value="1"/>
</dbReference>
<evidence type="ECO:0000313" key="1">
    <source>
        <dbReference type="EMBL" id="PWB92603.1"/>
    </source>
</evidence>
<dbReference type="AlphaFoldDB" id="A0A2U1SLX9"/>
<keyword evidence="2" id="KW-1185">Reference proteome</keyword>
<reference evidence="1 2" key="1">
    <citation type="journal article" date="2018" name="Appl. Microbiol. Biotechnol.">
        <title>Co-cultivation of the strictly anaerobic methanogen Methanosarcina barkeri with aerobic methanotrophs in an oxygen-limited membrane bioreactor.</title>
        <authorList>
            <person name="In 't Zandt M.H."/>
            <person name="van den Bosch T.J.M."/>
            <person name="Rijkers R."/>
            <person name="van Kessel M.A.H.J."/>
            <person name="Jetten M.S.M."/>
            <person name="Welte C.U."/>
        </authorList>
    </citation>
    <scope>NUCLEOTIDE SEQUENCE [LARGE SCALE GENOMIC DNA]</scope>
    <source>
        <strain evidence="1 2">DSM 17706</strain>
    </source>
</reference>
<comment type="caution">
    <text evidence="1">The sequence shown here is derived from an EMBL/GenBank/DDBJ whole genome shotgun (WGS) entry which is preliminary data.</text>
</comment>
<dbReference type="InterPro" id="IPR001969">
    <property type="entry name" value="Aspartic_peptidase_AS"/>
</dbReference>
<organism evidence="1 2">
    <name type="scientific">Methylosinus sporium</name>
    <dbReference type="NCBI Taxonomy" id="428"/>
    <lineage>
        <taxon>Bacteria</taxon>
        <taxon>Pseudomonadati</taxon>
        <taxon>Pseudomonadota</taxon>
        <taxon>Alphaproteobacteria</taxon>
        <taxon>Hyphomicrobiales</taxon>
        <taxon>Methylocystaceae</taxon>
        <taxon>Methylosinus</taxon>
    </lineage>
</organism>
<dbReference type="Gene3D" id="2.40.70.10">
    <property type="entry name" value="Acid Proteases"/>
    <property type="match status" value="1"/>
</dbReference>
<dbReference type="InterPro" id="IPR011969">
    <property type="entry name" value="Clan_AA_Asp_peptidase_C"/>
</dbReference>
<dbReference type="Proteomes" id="UP000245137">
    <property type="component" value="Unassembled WGS sequence"/>
</dbReference>
<keyword evidence="1" id="KW-0378">Hydrolase</keyword>
<evidence type="ECO:0000313" key="2">
    <source>
        <dbReference type="Proteomes" id="UP000245137"/>
    </source>
</evidence>
<dbReference type="GO" id="GO:0006508">
    <property type="term" value="P:proteolysis"/>
    <property type="evidence" value="ECO:0007669"/>
    <property type="project" value="UniProtKB-KW"/>
</dbReference>
<accession>A0A2U1SLX9</accession>
<protein>
    <submittedName>
        <fullName evidence="1">TIGR02281 family clan AA aspartic protease</fullName>
    </submittedName>
</protein>
<sequence>MPMSSSILRTAIGGAFFTLVASQSLVHILTQVQAKTAPYRPQAEYAAPMRAYAPVAPATPNAVIGEAIIPADRLGQYSANVEIEGQRVRMLVDTGASTVVLSYEDAAAIGCLPAPADFKYPAQTANGVAHMARVKLREARLGQVALRDVDAYVAERGALGASLLGMTFLSRLSRIEAGNGKLVLRQ</sequence>
<dbReference type="CDD" id="cd05483">
    <property type="entry name" value="retropepsin_like_bacteria"/>
    <property type="match status" value="1"/>
</dbReference>
<dbReference type="SUPFAM" id="SSF50630">
    <property type="entry name" value="Acid proteases"/>
    <property type="match status" value="1"/>
</dbReference>
<dbReference type="PROSITE" id="PS00141">
    <property type="entry name" value="ASP_PROTEASE"/>
    <property type="match status" value="1"/>
</dbReference>
<dbReference type="EMBL" id="PUIV01000043">
    <property type="protein sequence ID" value="PWB92603.1"/>
    <property type="molecule type" value="Genomic_DNA"/>
</dbReference>
<name>A0A2U1SLX9_METSR</name>
<dbReference type="InterPro" id="IPR034122">
    <property type="entry name" value="Retropepsin-like_bacterial"/>
</dbReference>
<gene>
    <name evidence="1" type="ORF">C5689_17460</name>
</gene>
<proteinExistence type="predicted"/>
<dbReference type="Pfam" id="PF13975">
    <property type="entry name" value="gag-asp_proteas"/>
    <property type="match status" value="1"/>
</dbReference>